<feature type="domain" description="Methyltransferase type 11" evidence="2">
    <location>
        <begin position="97"/>
        <end position="193"/>
    </location>
</feature>
<reference evidence="3" key="1">
    <citation type="submission" date="2020-08" db="EMBL/GenBank/DDBJ databases">
        <title>Pontibacter sp. SD6 16S ribosomal RNA gene Genome sequencing and assembly.</title>
        <authorList>
            <person name="Kang M."/>
        </authorList>
    </citation>
    <scope>NUCLEOTIDE SEQUENCE</scope>
    <source>
        <strain evidence="3">SD6</strain>
    </source>
</reference>
<name>A0A923SIH3_9BACT</name>
<dbReference type="Pfam" id="PF08241">
    <property type="entry name" value="Methyltransf_11"/>
    <property type="match status" value="1"/>
</dbReference>
<evidence type="ECO:0000259" key="2">
    <source>
        <dbReference type="Pfam" id="PF08241"/>
    </source>
</evidence>
<dbReference type="GO" id="GO:0008757">
    <property type="term" value="F:S-adenosylmethionine-dependent methyltransferase activity"/>
    <property type="evidence" value="ECO:0007669"/>
    <property type="project" value="InterPro"/>
</dbReference>
<feature type="signal peptide" evidence="1">
    <location>
        <begin position="1"/>
        <end position="28"/>
    </location>
</feature>
<dbReference type="SUPFAM" id="SSF53335">
    <property type="entry name" value="S-adenosyl-L-methionine-dependent methyltransferases"/>
    <property type="match status" value="1"/>
</dbReference>
<dbReference type="EMBL" id="JACRVF010000001">
    <property type="protein sequence ID" value="MBC5992602.1"/>
    <property type="molecule type" value="Genomic_DNA"/>
</dbReference>
<keyword evidence="4" id="KW-1185">Reference proteome</keyword>
<dbReference type="PANTHER" id="PTHR43861">
    <property type="entry name" value="TRANS-ACONITATE 2-METHYLTRANSFERASE-RELATED"/>
    <property type="match status" value="1"/>
</dbReference>
<dbReference type="CDD" id="cd02440">
    <property type="entry name" value="AdoMet_MTases"/>
    <property type="match status" value="1"/>
</dbReference>
<keyword evidence="1" id="KW-0732">Signal</keyword>
<gene>
    <name evidence="3" type="ORF">H8S84_07135</name>
</gene>
<comment type="caution">
    <text evidence="3">The sequence shown here is derived from an EMBL/GenBank/DDBJ whole genome shotgun (WGS) entry which is preliminary data.</text>
</comment>
<feature type="chain" id="PRO_5037080421" evidence="1">
    <location>
        <begin position="29"/>
        <end position="246"/>
    </location>
</feature>
<dbReference type="Gene3D" id="3.40.50.150">
    <property type="entry name" value="Vaccinia Virus protein VP39"/>
    <property type="match status" value="1"/>
</dbReference>
<dbReference type="AlphaFoldDB" id="A0A923SIH3"/>
<evidence type="ECO:0000313" key="4">
    <source>
        <dbReference type="Proteomes" id="UP000603640"/>
    </source>
</evidence>
<dbReference type="RefSeq" id="WP_187066536.1">
    <property type="nucleotide sequence ID" value="NZ_JACRVF010000001.1"/>
</dbReference>
<keyword evidence="3" id="KW-0808">Transferase</keyword>
<accession>A0A923SIH3</accession>
<sequence>MKISSCLSINPVLVLLLVLLSGATACQAQTEQTKSAVYSAKTPAPGGTGKVYMGREIARVIGTGGGGWLDRSTRQEEENSLRAIDNMMLQPKSVVADIGAGTGFYTFKVAERVPEGKVYAVELQDAFINTLKKRKQELKAANVEVVKGGIKSINLPDASLDLAFMVDVYHELEYPQEMLQAIYKALKPGGKLLLLEYKAEDPDINIRELHKMSVAQVRKELEANGFILYKQVDALPIQHFLMLEKK</sequence>
<evidence type="ECO:0000313" key="3">
    <source>
        <dbReference type="EMBL" id="MBC5992602.1"/>
    </source>
</evidence>
<keyword evidence="3" id="KW-0489">Methyltransferase</keyword>
<dbReference type="Proteomes" id="UP000603640">
    <property type="component" value="Unassembled WGS sequence"/>
</dbReference>
<organism evidence="3 4">
    <name type="scientific">Pontibacter cellulosilyticus</name>
    <dbReference type="NCBI Taxonomy" id="1720253"/>
    <lineage>
        <taxon>Bacteria</taxon>
        <taxon>Pseudomonadati</taxon>
        <taxon>Bacteroidota</taxon>
        <taxon>Cytophagia</taxon>
        <taxon>Cytophagales</taxon>
        <taxon>Hymenobacteraceae</taxon>
        <taxon>Pontibacter</taxon>
    </lineage>
</organism>
<dbReference type="InterPro" id="IPR029063">
    <property type="entry name" value="SAM-dependent_MTases_sf"/>
</dbReference>
<dbReference type="InterPro" id="IPR013216">
    <property type="entry name" value="Methyltransf_11"/>
</dbReference>
<protein>
    <submittedName>
        <fullName evidence="3">Class I SAM-dependent methyltransferase</fullName>
    </submittedName>
</protein>
<dbReference type="PROSITE" id="PS51257">
    <property type="entry name" value="PROKAR_LIPOPROTEIN"/>
    <property type="match status" value="1"/>
</dbReference>
<evidence type="ECO:0000256" key="1">
    <source>
        <dbReference type="SAM" id="SignalP"/>
    </source>
</evidence>
<dbReference type="GO" id="GO:0032259">
    <property type="term" value="P:methylation"/>
    <property type="evidence" value="ECO:0007669"/>
    <property type="project" value="UniProtKB-KW"/>
</dbReference>
<proteinExistence type="predicted"/>